<reference evidence="1 6" key="4">
    <citation type="submission" date="2021-03" db="EMBL/GenBank/DDBJ databases">
        <title>Staphylococci and Mammaliicocci in bats.</title>
        <authorList>
            <person name="Fountain K."/>
        </authorList>
    </citation>
    <scope>NUCLEOTIDE SEQUENCE [LARGE SCALE GENOMIC DNA]</scope>
    <source>
        <strain evidence="1 6">18_1_E_SW</strain>
    </source>
</reference>
<dbReference type="GeneID" id="66775811"/>
<dbReference type="GO" id="GO:0000287">
    <property type="term" value="F:magnesium ion binding"/>
    <property type="evidence" value="ECO:0007669"/>
    <property type="project" value="TreeGrafter"/>
</dbReference>
<dbReference type="PANTHER" id="PTHR10000">
    <property type="entry name" value="PHOSPHOSERINE PHOSPHATASE"/>
    <property type="match status" value="1"/>
</dbReference>
<dbReference type="Proteomes" id="UP000254412">
    <property type="component" value="Unassembled WGS sequence"/>
</dbReference>
<keyword evidence="2" id="KW-0378">Hydrolase</keyword>
<dbReference type="AlphaFoldDB" id="A0A2T4SBE3"/>
<dbReference type="Proteomes" id="UP000664081">
    <property type="component" value="Unassembled WGS sequence"/>
</dbReference>
<dbReference type="PANTHER" id="PTHR10000:SF53">
    <property type="entry name" value="5-AMINO-6-(5-PHOSPHO-D-RIBITYLAMINO)URACIL PHOSPHATASE YBJI-RELATED"/>
    <property type="match status" value="1"/>
</dbReference>
<reference evidence="3 5" key="3">
    <citation type="submission" date="2018-06" db="EMBL/GenBank/DDBJ databases">
        <authorList>
            <consortium name="Pathogen Informatics"/>
            <person name="Doyle S."/>
        </authorList>
    </citation>
    <scope>NUCLEOTIDE SEQUENCE [LARGE SCALE GENOMIC DNA]</scope>
    <source>
        <strain evidence="3 5">NCTC13834</strain>
    </source>
</reference>
<reference evidence="2 4" key="1">
    <citation type="journal article" date="2016" name="Front. Microbiol.">
        <title>Comprehensive Phylogenetic Analysis of Bovine Non-aureus Staphylococci Species Based on Whole-Genome Sequencing.</title>
        <authorList>
            <person name="Naushad S."/>
            <person name="Barkema H.W."/>
            <person name="Luby C."/>
            <person name="Condas L.A."/>
            <person name="Nobrega D.B."/>
            <person name="Carson D.A."/>
            <person name="De Buck J."/>
        </authorList>
    </citation>
    <scope>NUCLEOTIDE SEQUENCE [LARGE SCALE GENOMIC DNA]</scope>
    <source>
        <strain evidence="2 4">SNUC 4337</strain>
    </source>
</reference>
<dbReference type="SFLD" id="SFLDS00003">
    <property type="entry name" value="Haloacid_Dehalogenase"/>
    <property type="match status" value="1"/>
</dbReference>
<proteinExistence type="predicted"/>
<dbReference type="InterPro" id="IPR036412">
    <property type="entry name" value="HAD-like_sf"/>
</dbReference>
<keyword evidence="6" id="KW-1185">Reference proteome</keyword>
<dbReference type="Gene3D" id="3.30.1240.10">
    <property type="match status" value="1"/>
</dbReference>
<dbReference type="NCBIfam" id="TIGR01484">
    <property type="entry name" value="HAD-SF-IIB"/>
    <property type="match status" value="1"/>
</dbReference>
<evidence type="ECO:0000313" key="5">
    <source>
        <dbReference type="Proteomes" id="UP000254412"/>
    </source>
</evidence>
<dbReference type="InterPro" id="IPR006379">
    <property type="entry name" value="HAD-SF_hydro_IIB"/>
</dbReference>
<organism evidence="2 4">
    <name type="scientific">Staphylococcus nepalensis</name>
    <dbReference type="NCBI Taxonomy" id="214473"/>
    <lineage>
        <taxon>Bacteria</taxon>
        <taxon>Bacillati</taxon>
        <taxon>Bacillota</taxon>
        <taxon>Bacilli</taxon>
        <taxon>Bacillales</taxon>
        <taxon>Staphylococcaceae</taxon>
        <taxon>Staphylococcus</taxon>
    </lineage>
</organism>
<dbReference type="RefSeq" id="WP_096808338.1">
    <property type="nucleotide sequence ID" value="NZ_BMCF01000001.1"/>
</dbReference>
<evidence type="ECO:0000313" key="4">
    <source>
        <dbReference type="Proteomes" id="UP000240400"/>
    </source>
</evidence>
<dbReference type="EMBL" id="UHDS01000001">
    <property type="protein sequence ID" value="SUM54118.1"/>
    <property type="molecule type" value="Genomic_DNA"/>
</dbReference>
<evidence type="ECO:0000313" key="3">
    <source>
        <dbReference type="EMBL" id="SUM54118.1"/>
    </source>
</evidence>
<dbReference type="EMBL" id="PZHR01000022">
    <property type="protein sequence ID" value="PTK59434.1"/>
    <property type="molecule type" value="Genomic_DNA"/>
</dbReference>
<dbReference type="NCBIfam" id="TIGR00099">
    <property type="entry name" value="Cof-subfamily"/>
    <property type="match status" value="1"/>
</dbReference>
<dbReference type="EC" id="3.1.3.-" evidence="3"/>
<dbReference type="OrthoDB" id="9814970at2"/>
<dbReference type="InterPro" id="IPR023214">
    <property type="entry name" value="HAD_sf"/>
</dbReference>
<dbReference type="InterPro" id="IPR000150">
    <property type="entry name" value="Cof"/>
</dbReference>
<dbReference type="Proteomes" id="UP000240400">
    <property type="component" value="Unassembled WGS sequence"/>
</dbReference>
<name>A0A2T4SBE3_9STAP</name>
<dbReference type="Gene3D" id="3.40.50.1000">
    <property type="entry name" value="HAD superfamily/HAD-like"/>
    <property type="match status" value="1"/>
</dbReference>
<evidence type="ECO:0000313" key="1">
    <source>
        <dbReference type="EMBL" id="MBO1226331.1"/>
    </source>
</evidence>
<sequence>MIKAIAVDKDGTFFKSDNTFDERYFNQLFEIMIEKHIKFIVASGNQYAQLRSFFPEKDNQITYVAENGAVTYQNEALVTAHYFDKHLVADVLDLIINHYHIQDVVLSGLNTAYVLDYVSDDFLSFLYKYYYHIKKVSDFKSINQDEFVKMALRIKDQTLLENVMQGLKNKYGEKLRAVTSGNDSLDIILPKVNKGVAIEALLDSWGIQTNELLAFGDANNDIEMLALTPYSYAMANCSPEVAATANYRAPSNDESGVLQVIETYLTQMPQG</sequence>
<dbReference type="CDD" id="cd07518">
    <property type="entry name" value="HAD_YbiV-Like"/>
    <property type="match status" value="1"/>
</dbReference>
<dbReference type="SFLD" id="SFLDG01140">
    <property type="entry name" value="C2.B:_Phosphomannomutase_and_P"/>
    <property type="match status" value="1"/>
</dbReference>
<protein>
    <submittedName>
        <fullName evidence="2 3">Hydrolase</fullName>
        <ecNumber evidence="3">3.1.3.-</ecNumber>
    </submittedName>
</protein>
<dbReference type="GO" id="GO:0005829">
    <property type="term" value="C:cytosol"/>
    <property type="evidence" value="ECO:0007669"/>
    <property type="project" value="TreeGrafter"/>
</dbReference>
<evidence type="ECO:0000313" key="6">
    <source>
        <dbReference type="Proteomes" id="UP000664081"/>
    </source>
</evidence>
<accession>A0A2T4SBE3</accession>
<reference evidence="2" key="2">
    <citation type="submission" date="2018-03" db="EMBL/GenBank/DDBJ databases">
        <authorList>
            <person name="Keele B.F."/>
        </authorList>
    </citation>
    <scope>NUCLEOTIDE SEQUENCE</scope>
    <source>
        <strain evidence="2">SNUC 4337</strain>
    </source>
</reference>
<dbReference type="EMBL" id="JAFNLT010000002">
    <property type="protein sequence ID" value="MBO1226331.1"/>
    <property type="molecule type" value="Genomic_DNA"/>
</dbReference>
<gene>
    <name evidence="3" type="primary">ybjI_1</name>
    <name evidence="2" type="ORF">BUZ61_05865</name>
    <name evidence="1" type="ORF">J3T88_03215</name>
    <name evidence="3" type="ORF">NCTC13834_00402</name>
</gene>
<evidence type="ECO:0000313" key="2">
    <source>
        <dbReference type="EMBL" id="PTK59434.1"/>
    </source>
</evidence>
<dbReference type="GO" id="GO:0016791">
    <property type="term" value="F:phosphatase activity"/>
    <property type="evidence" value="ECO:0007669"/>
    <property type="project" value="TreeGrafter"/>
</dbReference>
<dbReference type="Pfam" id="PF08282">
    <property type="entry name" value="Hydrolase_3"/>
    <property type="match status" value="1"/>
</dbReference>
<dbReference type="SUPFAM" id="SSF56784">
    <property type="entry name" value="HAD-like"/>
    <property type="match status" value="1"/>
</dbReference>